<evidence type="ECO:0000259" key="1">
    <source>
        <dbReference type="Pfam" id="PF00535"/>
    </source>
</evidence>
<dbReference type="CDD" id="cd04186">
    <property type="entry name" value="GT_2_like_c"/>
    <property type="match status" value="1"/>
</dbReference>
<dbReference type="AlphaFoldDB" id="A0A0G0YSH7"/>
<name>A0A0G0YSH7_9BACT</name>
<dbReference type="InterPro" id="IPR001173">
    <property type="entry name" value="Glyco_trans_2-like"/>
</dbReference>
<evidence type="ECO:0000313" key="2">
    <source>
        <dbReference type="EMBL" id="KKS12621.1"/>
    </source>
</evidence>
<keyword evidence="2" id="KW-0808">Transferase</keyword>
<accession>A0A0G0YSH7</accession>
<dbReference type="Gene3D" id="3.90.550.10">
    <property type="entry name" value="Spore Coat Polysaccharide Biosynthesis Protein SpsA, Chain A"/>
    <property type="match status" value="1"/>
</dbReference>
<feature type="domain" description="Glycosyltransferase 2-like" evidence="1">
    <location>
        <begin position="4"/>
        <end position="163"/>
    </location>
</feature>
<sequence>MELSIIILSFNVRELLLDCLKSIFQNKTGRDKWQVIVVDNASTDGSLEAAKRAFPEIEALQTGKNLGFAKGNNFAVPHIKADTILFLNPDTVVVGDVIQKSLEFLKKDPEIGALTCRVELPDGSLDYSCQRGFPTPFNSLMYFSGLSRLFPKSKIFSGYSAGYCDTATTHEIDCGNGTFLMVPKKVGDKVGWWDEDYFWNGEDIEFFYCVKEAGYRAYFFAGGKIIHFKGSSSGLWKSAKSKVPKEISMATAKHAAEAMRIFFKKHFYQNYPPVFRDLILGAVTLLEKYRLLKITVGVKHE</sequence>
<protein>
    <submittedName>
        <fullName evidence="2">Glycosyl transferase family 2</fullName>
    </submittedName>
</protein>
<gene>
    <name evidence="2" type="ORF">UU67_C0047G0003</name>
</gene>
<dbReference type="InterPro" id="IPR029044">
    <property type="entry name" value="Nucleotide-diphossugar_trans"/>
</dbReference>
<dbReference type="PANTHER" id="PTHR43179:SF7">
    <property type="entry name" value="RHAMNOSYLTRANSFERASE WBBL"/>
    <property type="match status" value="1"/>
</dbReference>
<organism evidence="2 3">
    <name type="scientific">Candidatus Daviesbacteria bacterium GW2011_GWB1_41_5</name>
    <dbReference type="NCBI Taxonomy" id="1618429"/>
    <lineage>
        <taxon>Bacteria</taxon>
        <taxon>Candidatus Daviesiibacteriota</taxon>
    </lineage>
</organism>
<dbReference type="Pfam" id="PF00535">
    <property type="entry name" value="Glycos_transf_2"/>
    <property type="match status" value="1"/>
</dbReference>
<dbReference type="GO" id="GO:0016740">
    <property type="term" value="F:transferase activity"/>
    <property type="evidence" value="ECO:0007669"/>
    <property type="project" value="UniProtKB-KW"/>
</dbReference>
<evidence type="ECO:0000313" key="3">
    <source>
        <dbReference type="Proteomes" id="UP000034753"/>
    </source>
</evidence>
<dbReference type="SUPFAM" id="SSF53448">
    <property type="entry name" value="Nucleotide-diphospho-sugar transferases"/>
    <property type="match status" value="1"/>
</dbReference>
<proteinExistence type="predicted"/>
<dbReference type="EMBL" id="LCBN01000047">
    <property type="protein sequence ID" value="KKS12621.1"/>
    <property type="molecule type" value="Genomic_DNA"/>
</dbReference>
<comment type="caution">
    <text evidence="2">The sequence shown here is derived from an EMBL/GenBank/DDBJ whole genome shotgun (WGS) entry which is preliminary data.</text>
</comment>
<dbReference type="PANTHER" id="PTHR43179">
    <property type="entry name" value="RHAMNOSYLTRANSFERASE WBBL"/>
    <property type="match status" value="1"/>
</dbReference>
<reference evidence="2 3" key="1">
    <citation type="journal article" date="2015" name="Nature">
        <title>rRNA introns, odd ribosomes, and small enigmatic genomes across a large radiation of phyla.</title>
        <authorList>
            <person name="Brown C.T."/>
            <person name="Hug L.A."/>
            <person name="Thomas B.C."/>
            <person name="Sharon I."/>
            <person name="Castelle C.J."/>
            <person name="Singh A."/>
            <person name="Wilkins M.J."/>
            <person name="Williams K.H."/>
            <person name="Banfield J.F."/>
        </authorList>
    </citation>
    <scope>NUCLEOTIDE SEQUENCE [LARGE SCALE GENOMIC DNA]</scope>
</reference>
<dbReference type="Proteomes" id="UP000034753">
    <property type="component" value="Unassembled WGS sequence"/>
</dbReference>